<dbReference type="KEGG" id="mri:Mal4_51370"/>
<evidence type="ECO:0000256" key="1">
    <source>
        <dbReference type="ARBA" id="ARBA00009667"/>
    </source>
</evidence>
<dbReference type="CDD" id="cd04723">
    <property type="entry name" value="HisA_HisF"/>
    <property type="match status" value="1"/>
</dbReference>
<evidence type="ECO:0000313" key="6">
    <source>
        <dbReference type="EMBL" id="QDU40777.1"/>
    </source>
</evidence>
<dbReference type="Pfam" id="PF00977">
    <property type="entry name" value="His_biosynth"/>
    <property type="match status" value="1"/>
</dbReference>
<dbReference type="RefSeq" id="WP_145372039.1">
    <property type="nucleotide sequence ID" value="NZ_CP036275.1"/>
</dbReference>
<dbReference type="OrthoDB" id="1796087at2"/>
<dbReference type="EMBL" id="CP036275">
    <property type="protein sequence ID" value="QDU40777.1"/>
    <property type="molecule type" value="Genomic_DNA"/>
</dbReference>
<dbReference type="SUPFAM" id="SSF51366">
    <property type="entry name" value="Ribulose-phoshate binding barrel"/>
    <property type="match status" value="1"/>
</dbReference>
<protein>
    <submittedName>
        <fullName evidence="6">1-(5-phosphoribosyl)-5-[(5-phosphoribosylamino)methylideneamino] imidazole-4-carboxamide isomerase</fullName>
        <ecNumber evidence="6">5.3.1.16</ecNumber>
    </submittedName>
</protein>
<reference evidence="6 7" key="1">
    <citation type="submission" date="2019-02" db="EMBL/GenBank/DDBJ databases">
        <title>Deep-cultivation of Planctomycetes and their phenomic and genomic characterization uncovers novel biology.</title>
        <authorList>
            <person name="Wiegand S."/>
            <person name="Jogler M."/>
            <person name="Boedeker C."/>
            <person name="Pinto D."/>
            <person name="Vollmers J."/>
            <person name="Rivas-Marin E."/>
            <person name="Kohn T."/>
            <person name="Peeters S.H."/>
            <person name="Heuer A."/>
            <person name="Rast P."/>
            <person name="Oberbeckmann S."/>
            <person name="Bunk B."/>
            <person name="Jeske O."/>
            <person name="Meyerdierks A."/>
            <person name="Storesund J.E."/>
            <person name="Kallscheuer N."/>
            <person name="Luecker S."/>
            <person name="Lage O.M."/>
            <person name="Pohl T."/>
            <person name="Merkel B.J."/>
            <person name="Hornburger P."/>
            <person name="Mueller R.-W."/>
            <person name="Bruemmer F."/>
            <person name="Labrenz M."/>
            <person name="Spormann A.M."/>
            <person name="Op den Camp H."/>
            <person name="Overmann J."/>
            <person name="Amann R."/>
            <person name="Jetten M.S.M."/>
            <person name="Mascher T."/>
            <person name="Medema M.H."/>
            <person name="Devos D.P."/>
            <person name="Kaster A.-K."/>
            <person name="Ovreas L."/>
            <person name="Rohde M."/>
            <person name="Galperin M.Y."/>
            <person name="Jogler C."/>
        </authorList>
    </citation>
    <scope>NUCLEOTIDE SEQUENCE [LARGE SCALE GENOMIC DNA]</scope>
    <source>
        <strain evidence="6 7">Mal4</strain>
    </source>
</reference>
<dbReference type="GO" id="GO:0003949">
    <property type="term" value="F:1-(5-phosphoribosyl)-5-[(5-phosphoribosylamino)methylideneamino]imidazole-4-carboxamide isomerase activity"/>
    <property type="evidence" value="ECO:0007669"/>
    <property type="project" value="UniProtKB-EC"/>
</dbReference>
<dbReference type="GO" id="GO:0005737">
    <property type="term" value="C:cytoplasm"/>
    <property type="evidence" value="ECO:0007669"/>
    <property type="project" value="TreeGrafter"/>
</dbReference>
<gene>
    <name evidence="6" type="primary">hisA_2</name>
    <name evidence="6" type="ORF">Mal4_51370</name>
</gene>
<dbReference type="InterPro" id="IPR011060">
    <property type="entry name" value="RibuloseP-bd_barrel"/>
</dbReference>
<keyword evidence="3 5" id="KW-0368">Histidine biosynthesis</keyword>
<dbReference type="GO" id="GO:0000105">
    <property type="term" value="P:L-histidine biosynthetic process"/>
    <property type="evidence" value="ECO:0007669"/>
    <property type="project" value="UniProtKB-KW"/>
</dbReference>
<evidence type="ECO:0000256" key="3">
    <source>
        <dbReference type="ARBA" id="ARBA00023102"/>
    </source>
</evidence>
<keyword evidence="2 5" id="KW-0028">Amino-acid biosynthesis</keyword>
<proteinExistence type="inferred from homology"/>
<dbReference type="AlphaFoldDB" id="A0A517ZE73"/>
<dbReference type="Gene3D" id="3.20.20.70">
    <property type="entry name" value="Aldolase class I"/>
    <property type="match status" value="1"/>
</dbReference>
<keyword evidence="6" id="KW-0413">Isomerase</keyword>
<dbReference type="Proteomes" id="UP000320496">
    <property type="component" value="Chromosome"/>
</dbReference>
<evidence type="ECO:0000313" key="7">
    <source>
        <dbReference type="Proteomes" id="UP000320496"/>
    </source>
</evidence>
<comment type="similarity">
    <text evidence="1 5">Belongs to the HisA/HisF family.</text>
</comment>
<evidence type="ECO:0000256" key="2">
    <source>
        <dbReference type="ARBA" id="ARBA00022605"/>
    </source>
</evidence>
<evidence type="ECO:0000256" key="4">
    <source>
        <dbReference type="ARBA" id="ARBA00029440"/>
    </source>
</evidence>
<name>A0A517ZE73_9PLAN</name>
<sequence length="249" mass="26271">MQLIPVLDVREGEVVRGVAGERSRYRPIHSCLTTSTDPLEVARSLKDTFGPLPLYVADLDGLERSRPDRALHERLAAEGFELLLDCGIRGPEEAARAFESGAKRIVIALETWSDASVLRSLVAEAGPDRLVFSLDLKNGRPIANGGDWAGMPAAGIAWDVIDAGVRSLIVLDLAAVGVDEGVPTLPLCREIRSGCPDVQLITGGGVRGRRDLSELASAGVGGVLVASALHDGRITADDVAAVCGQSFTE</sequence>
<dbReference type="GO" id="GO:0000162">
    <property type="term" value="P:L-tryptophan biosynthetic process"/>
    <property type="evidence" value="ECO:0007669"/>
    <property type="project" value="TreeGrafter"/>
</dbReference>
<dbReference type="PANTHER" id="PTHR43090:SF2">
    <property type="entry name" value="1-(5-PHOSPHORIBOSYL)-5-[(5-PHOSPHORIBOSYLAMINO)METHYLIDENEAMINO] IMIDAZOLE-4-CARBOXAMIDE ISOMERASE"/>
    <property type="match status" value="1"/>
</dbReference>
<dbReference type="InterPro" id="IPR044524">
    <property type="entry name" value="Isoase_HisA-like"/>
</dbReference>
<dbReference type="EC" id="5.3.1.16" evidence="6"/>
<comment type="pathway">
    <text evidence="4">Amino-acid biosynthesis.</text>
</comment>
<accession>A0A517ZE73</accession>
<organism evidence="6 7">
    <name type="scientific">Maioricimonas rarisocia</name>
    <dbReference type="NCBI Taxonomy" id="2528026"/>
    <lineage>
        <taxon>Bacteria</taxon>
        <taxon>Pseudomonadati</taxon>
        <taxon>Planctomycetota</taxon>
        <taxon>Planctomycetia</taxon>
        <taxon>Planctomycetales</taxon>
        <taxon>Planctomycetaceae</taxon>
        <taxon>Maioricimonas</taxon>
    </lineage>
</organism>
<dbReference type="InterPro" id="IPR013785">
    <property type="entry name" value="Aldolase_TIM"/>
</dbReference>
<dbReference type="PANTHER" id="PTHR43090">
    <property type="entry name" value="1-(5-PHOSPHORIBOSYL)-5-[(5-PHOSPHORIBOSYLAMINO)METHYLIDENEAMINO] IMIDAZOLE-4-CARBOXAMIDE ISOMERASE"/>
    <property type="match status" value="1"/>
</dbReference>
<dbReference type="InterPro" id="IPR006062">
    <property type="entry name" value="His_biosynth"/>
</dbReference>
<keyword evidence="7" id="KW-1185">Reference proteome</keyword>
<evidence type="ECO:0000256" key="5">
    <source>
        <dbReference type="RuleBase" id="RU003657"/>
    </source>
</evidence>